<evidence type="ECO:0000313" key="3">
    <source>
        <dbReference type="Proteomes" id="UP000572680"/>
    </source>
</evidence>
<sequence>MRLGLCAVLTGTALTLGTSGTVTPAATAAEGAGREAGQRAGKERFGPRGFGGVRLGMSAARARATGRIKPKPTGGACSGWDLKAYPTGRDRVGLYVSRRHGVALIFAPRGARTPRGIGVGSTLRQVKRAYPRVRHDTFHYVTVPGNRRAHYYFMLDRGRVQEMALALKRQDCVN</sequence>
<dbReference type="AlphaFoldDB" id="A0A7W3LMN2"/>
<gene>
    <name evidence="2" type="ORF">HNR61_002481</name>
</gene>
<dbReference type="EMBL" id="JACJIA010000003">
    <property type="protein sequence ID" value="MBA8950850.1"/>
    <property type="molecule type" value="Genomic_DNA"/>
</dbReference>
<accession>A0A7W3LMN2</accession>
<proteinExistence type="predicted"/>
<reference evidence="2 3" key="1">
    <citation type="submission" date="2020-08" db="EMBL/GenBank/DDBJ databases">
        <title>Genomic Encyclopedia of Type Strains, Phase IV (KMG-IV): sequencing the most valuable type-strain genomes for metagenomic binning, comparative biology and taxonomic classification.</title>
        <authorList>
            <person name="Goeker M."/>
        </authorList>
    </citation>
    <scope>NUCLEOTIDE SEQUENCE [LARGE SCALE GENOMIC DNA]</scope>
    <source>
        <strain evidence="2 3">DSM 44197</strain>
    </source>
</reference>
<name>A0A7W3LMN2_ACTNM</name>
<dbReference type="Proteomes" id="UP000572680">
    <property type="component" value="Unassembled WGS sequence"/>
</dbReference>
<feature type="compositionally biased region" description="Basic and acidic residues" evidence="1">
    <location>
        <begin position="32"/>
        <end position="46"/>
    </location>
</feature>
<dbReference type="RefSeq" id="WP_182843269.1">
    <property type="nucleotide sequence ID" value="NZ_BAAALP010000039.1"/>
</dbReference>
<protein>
    <submittedName>
        <fullName evidence="2">Uncharacterized protein</fullName>
    </submittedName>
</protein>
<feature type="region of interest" description="Disordered" evidence="1">
    <location>
        <begin position="26"/>
        <end position="47"/>
    </location>
</feature>
<keyword evidence="3" id="KW-1185">Reference proteome</keyword>
<evidence type="ECO:0000313" key="2">
    <source>
        <dbReference type="EMBL" id="MBA8950850.1"/>
    </source>
</evidence>
<evidence type="ECO:0000256" key="1">
    <source>
        <dbReference type="SAM" id="MobiDB-lite"/>
    </source>
</evidence>
<comment type="caution">
    <text evidence="2">The sequence shown here is derived from an EMBL/GenBank/DDBJ whole genome shotgun (WGS) entry which is preliminary data.</text>
</comment>
<organism evidence="2 3">
    <name type="scientific">Actinomadura namibiensis</name>
    <dbReference type="NCBI Taxonomy" id="182080"/>
    <lineage>
        <taxon>Bacteria</taxon>
        <taxon>Bacillati</taxon>
        <taxon>Actinomycetota</taxon>
        <taxon>Actinomycetes</taxon>
        <taxon>Streptosporangiales</taxon>
        <taxon>Thermomonosporaceae</taxon>
        <taxon>Actinomadura</taxon>
    </lineage>
</organism>